<keyword evidence="11 26" id="KW-0418">Kinase</keyword>
<feature type="compositionally biased region" description="Basic and acidic residues" evidence="21">
    <location>
        <begin position="386"/>
        <end position="396"/>
    </location>
</feature>
<dbReference type="InterPro" id="IPR008271">
    <property type="entry name" value="Ser/Thr_kinase_AS"/>
</dbReference>
<evidence type="ECO:0000256" key="16">
    <source>
        <dbReference type="ARBA" id="ARBA00047899"/>
    </source>
</evidence>
<dbReference type="Gene3D" id="3.30.450.20">
    <property type="entry name" value="PAS domain"/>
    <property type="match status" value="2"/>
</dbReference>
<feature type="domain" description="PAS" evidence="23">
    <location>
        <begin position="92"/>
        <end position="162"/>
    </location>
</feature>
<evidence type="ECO:0000256" key="19">
    <source>
        <dbReference type="ARBA" id="ARBA00071822"/>
    </source>
</evidence>
<evidence type="ECO:0000256" key="4">
    <source>
        <dbReference type="ARBA" id="ARBA00012513"/>
    </source>
</evidence>
<comment type="similarity">
    <text evidence="3">Belongs to the protein kinase superfamily. CAMK Ser/Thr protein kinase family.</text>
</comment>
<keyword evidence="25" id="KW-1185">Reference proteome</keyword>
<dbReference type="FunFam" id="3.30.200.20:FF:000346">
    <property type="entry name" value="PAS domain-containing serine/threonine-protein kinase"/>
    <property type="match status" value="1"/>
</dbReference>
<protein>
    <recommendedName>
        <fullName evidence="19">PAS domain-containing serine/threonine-protein kinase</fullName>
        <ecNumber evidence="4">2.7.11.1</ecNumber>
    </recommendedName>
</protein>
<dbReference type="CDD" id="cd00130">
    <property type="entry name" value="PAS"/>
    <property type="match status" value="2"/>
</dbReference>
<dbReference type="SUPFAM" id="SSF56112">
    <property type="entry name" value="Protein kinase-like (PK-like)"/>
    <property type="match status" value="1"/>
</dbReference>
<keyword evidence="12 20" id="KW-0067">ATP-binding</keyword>
<dbReference type="FunFam" id="3.30.450.20:FF:000396">
    <property type="entry name" value="PAS domain containing serine/threonine kinase"/>
    <property type="match status" value="1"/>
</dbReference>
<dbReference type="GO" id="GO:0005634">
    <property type="term" value="C:nucleus"/>
    <property type="evidence" value="ECO:0000318"/>
    <property type="project" value="GO_Central"/>
</dbReference>
<dbReference type="PROSITE" id="PS50112">
    <property type="entry name" value="PAS"/>
    <property type="match status" value="1"/>
</dbReference>
<dbReference type="GO" id="GO:0004674">
    <property type="term" value="F:protein serine/threonine kinase activity"/>
    <property type="evidence" value="ECO:0000318"/>
    <property type="project" value="GO_Central"/>
</dbReference>
<evidence type="ECO:0000256" key="17">
    <source>
        <dbReference type="ARBA" id="ARBA00048679"/>
    </source>
</evidence>
<evidence type="ECO:0000256" key="11">
    <source>
        <dbReference type="ARBA" id="ARBA00022777"/>
    </source>
</evidence>
<dbReference type="OMA" id="AFIDHHP"/>
<evidence type="ECO:0000313" key="25">
    <source>
        <dbReference type="Proteomes" id="UP000008143"/>
    </source>
</evidence>
<dbReference type="Pfam" id="PF00069">
    <property type="entry name" value="Pkinase"/>
    <property type="match status" value="1"/>
</dbReference>
<dbReference type="PANTHER" id="PTHR24346">
    <property type="entry name" value="MAP/MICROTUBULE AFFINITY-REGULATING KINASE"/>
    <property type="match status" value="1"/>
</dbReference>
<gene>
    <name evidence="24 26 27" type="primary">pask</name>
</gene>
<dbReference type="EC" id="2.7.11.1" evidence="4"/>
<evidence type="ECO:0000256" key="20">
    <source>
        <dbReference type="PROSITE-ProRule" id="PRU10141"/>
    </source>
</evidence>
<dbReference type="SMART" id="SM00220">
    <property type="entry name" value="S_TKc"/>
    <property type="match status" value="1"/>
</dbReference>
<dbReference type="PROSITE" id="PS50011">
    <property type="entry name" value="PROTEIN_KINASE_DOM"/>
    <property type="match status" value="1"/>
</dbReference>
<dbReference type="InterPro" id="IPR035965">
    <property type="entry name" value="PAS-like_dom_sf"/>
</dbReference>
<feature type="domain" description="Protein kinase" evidence="22">
    <location>
        <begin position="900"/>
        <end position="1153"/>
    </location>
</feature>
<dbReference type="Proteomes" id="UP000008143">
    <property type="component" value="Chromosome 5"/>
</dbReference>
<evidence type="ECO:0000313" key="27">
    <source>
        <dbReference type="Xenbase" id="XB-GENE-950862"/>
    </source>
</evidence>
<evidence type="ECO:0000256" key="12">
    <source>
        <dbReference type="ARBA" id="ARBA00022840"/>
    </source>
</evidence>
<evidence type="ECO:0000256" key="18">
    <source>
        <dbReference type="ARBA" id="ARBA00053825"/>
    </source>
</evidence>
<keyword evidence="6" id="KW-0723">Serine/threonine-protein kinase</keyword>
<name>A0A6I8RU92_XENTR</name>
<keyword evidence="14" id="KW-0446">Lipid-binding</keyword>
<dbReference type="AGR" id="Xenbase:XB-GENE-950862"/>
<comment type="function">
    <text evidence="18">Serine/threonine-protein kinase involved in energy homeostasis and protein translation. Phosphorylates EEF1A1, GYS1, PDX1 and RPS6. Probably plays a role under changing environmental conditions (oxygen, glucose, nutrition), rather than under standard conditions. Acts as a sensor involved in energy homeostasis: regulates glycogen synthase synthesis by mediating phosphorylation of GYS1, leading to GYS1 inactivation. May be involved in glucose-stimulated insulin production in pancreas and regulation of glucagon secretion by glucose in alpha cells; however such data require additional evidences. May play a role in regulation of protein translation by phosphorylating EEF1A1, leading to increase translation efficiency. May also participate in respiratory regulation.</text>
</comment>
<evidence type="ECO:0000256" key="21">
    <source>
        <dbReference type="SAM" id="MobiDB-lite"/>
    </source>
</evidence>
<comment type="catalytic activity">
    <reaction evidence="16">
        <text>L-threonyl-[protein] + ATP = O-phospho-L-threonyl-[protein] + ADP + H(+)</text>
        <dbReference type="Rhea" id="RHEA:46608"/>
        <dbReference type="Rhea" id="RHEA-COMP:11060"/>
        <dbReference type="Rhea" id="RHEA-COMP:11605"/>
        <dbReference type="ChEBI" id="CHEBI:15378"/>
        <dbReference type="ChEBI" id="CHEBI:30013"/>
        <dbReference type="ChEBI" id="CHEBI:30616"/>
        <dbReference type="ChEBI" id="CHEBI:61977"/>
        <dbReference type="ChEBI" id="CHEBI:456216"/>
        <dbReference type="EC" id="2.7.11.1"/>
    </reaction>
</comment>
<feature type="region of interest" description="Disordered" evidence="21">
    <location>
        <begin position="1169"/>
        <end position="1200"/>
    </location>
</feature>
<keyword evidence="8" id="KW-0808">Transferase</keyword>
<dbReference type="SUPFAM" id="SSF55785">
    <property type="entry name" value="PYP-like sensor domain (PAS domain)"/>
    <property type="match status" value="2"/>
</dbReference>
<evidence type="ECO:0000256" key="8">
    <source>
        <dbReference type="ARBA" id="ARBA00022679"/>
    </source>
</evidence>
<evidence type="ECO:0000256" key="5">
    <source>
        <dbReference type="ARBA" id="ARBA00022490"/>
    </source>
</evidence>
<comment type="catalytic activity">
    <reaction evidence="17">
        <text>L-seryl-[protein] + ATP = O-phospho-L-seryl-[protein] + ADP + H(+)</text>
        <dbReference type="Rhea" id="RHEA:17989"/>
        <dbReference type="Rhea" id="RHEA-COMP:9863"/>
        <dbReference type="Rhea" id="RHEA-COMP:11604"/>
        <dbReference type="ChEBI" id="CHEBI:15378"/>
        <dbReference type="ChEBI" id="CHEBI:29999"/>
        <dbReference type="ChEBI" id="CHEBI:30616"/>
        <dbReference type="ChEBI" id="CHEBI:83421"/>
        <dbReference type="ChEBI" id="CHEBI:456216"/>
        <dbReference type="EC" id="2.7.11.1"/>
    </reaction>
</comment>
<evidence type="ECO:0000256" key="9">
    <source>
        <dbReference type="ARBA" id="ARBA00022737"/>
    </source>
</evidence>
<evidence type="ECO:0000256" key="6">
    <source>
        <dbReference type="ARBA" id="ARBA00022527"/>
    </source>
</evidence>
<reference evidence="24" key="2">
    <citation type="submission" date="2020-05" db="UniProtKB">
        <authorList>
            <consortium name="Ensembl"/>
        </authorList>
    </citation>
    <scope>IDENTIFICATION</scope>
</reference>
<dbReference type="Gene3D" id="1.10.510.10">
    <property type="entry name" value="Transferase(Phosphotransferase) domain 1"/>
    <property type="match status" value="1"/>
</dbReference>
<evidence type="ECO:0000256" key="13">
    <source>
        <dbReference type="ARBA" id="ARBA00022990"/>
    </source>
</evidence>
<feature type="compositionally biased region" description="Polar residues" evidence="21">
    <location>
        <begin position="372"/>
        <end position="385"/>
    </location>
</feature>
<reference evidence="26" key="3">
    <citation type="submission" date="2025-04" db="UniProtKB">
        <authorList>
            <consortium name="RefSeq"/>
        </authorList>
    </citation>
    <scope>IDENTIFICATION</scope>
    <source>
        <strain evidence="26">Nigerian</strain>
        <tissue evidence="26">Liver and blood</tissue>
    </source>
</reference>
<dbReference type="NCBIfam" id="TIGR00229">
    <property type="entry name" value="sensory_box"/>
    <property type="match status" value="1"/>
</dbReference>
<organism evidence="24">
    <name type="scientific">Xenopus tropicalis</name>
    <name type="common">Western clawed frog</name>
    <name type="synonym">Silurana tropicalis</name>
    <dbReference type="NCBI Taxonomy" id="8364"/>
    <lineage>
        <taxon>Eukaryota</taxon>
        <taxon>Metazoa</taxon>
        <taxon>Chordata</taxon>
        <taxon>Craniata</taxon>
        <taxon>Vertebrata</taxon>
        <taxon>Euteleostomi</taxon>
        <taxon>Amphibia</taxon>
        <taxon>Batrachia</taxon>
        <taxon>Anura</taxon>
        <taxon>Pipoidea</taxon>
        <taxon>Pipidae</taxon>
        <taxon>Xenopodinae</taxon>
        <taxon>Xenopus</taxon>
        <taxon>Silurana</taxon>
    </lineage>
</organism>
<dbReference type="GO" id="GO:0005524">
    <property type="term" value="F:ATP binding"/>
    <property type="evidence" value="ECO:0007669"/>
    <property type="project" value="UniProtKB-UniRule"/>
</dbReference>
<evidence type="ECO:0000256" key="15">
    <source>
        <dbReference type="ARBA" id="ARBA00023242"/>
    </source>
</evidence>
<evidence type="ECO:0000256" key="3">
    <source>
        <dbReference type="ARBA" id="ARBA00006692"/>
    </source>
</evidence>
<feature type="compositionally biased region" description="Low complexity" evidence="21">
    <location>
        <begin position="20"/>
        <end position="36"/>
    </location>
</feature>
<evidence type="ECO:0000256" key="1">
    <source>
        <dbReference type="ARBA" id="ARBA00004123"/>
    </source>
</evidence>
<dbReference type="PROSITE" id="PS00107">
    <property type="entry name" value="PROTEIN_KINASE_ATP"/>
    <property type="match status" value="1"/>
</dbReference>
<keyword evidence="13" id="KW-0007">Acetylation</keyword>
<dbReference type="GO" id="GO:0035556">
    <property type="term" value="P:intracellular signal transduction"/>
    <property type="evidence" value="ECO:0000318"/>
    <property type="project" value="GO_Central"/>
</dbReference>
<feature type="region of interest" description="Disordered" evidence="21">
    <location>
        <begin position="20"/>
        <end position="54"/>
    </location>
</feature>
<dbReference type="Bgee" id="ENSXETG00000032412">
    <property type="expression patterns" value="Expressed in testis and 9 other cell types or tissues"/>
</dbReference>
<comment type="subcellular location">
    <subcellularLocation>
        <location evidence="2">Cytoplasm</location>
    </subcellularLocation>
    <subcellularLocation>
        <location evidence="1">Nucleus</location>
    </subcellularLocation>
</comment>
<dbReference type="GO" id="GO:0005737">
    <property type="term" value="C:cytoplasm"/>
    <property type="evidence" value="ECO:0000318"/>
    <property type="project" value="GO_Central"/>
</dbReference>
<reference evidence="24" key="1">
    <citation type="journal article" date="2010" name="Science">
        <title>The genome of the Western clawed frog Xenopus tropicalis.</title>
        <authorList>
            <person name="Hellsten U."/>
            <person name="Harland R.M."/>
            <person name="Gilchrist M.J."/>
            <person name="Hendrix D."/>
            <person name="Jurka J."/>
            <person name="Kapitonov V."/>
            <person name="Ovcharenko I."/>
            <person name="Putnam N.H."/>
            <person name="Shu S."/>
            <person name="Taher L."/>
            <person name="Blitz I.L."/>
            <person name="Blumberg B."/>
            <person name="Dichmann D.S."/>
            <person name="Dubchak I."/>
            <person name="Amaya E."/>
            <person name="Detter J.C."/>
            <person name="Fletcher R."/>
            <person name="Gerhard D.S."/>
            <person name="Goodstein D."/>
            <person name="Graves T."/>
            <person name="Grigoriev I.V."/>
            <person name="Grimwood J."/>
            <person name="Kawashima T."/>
            <person name="Lindquist E."/>
            <person name="Lucas S.M."/>
            <person name="Mead P.E."/>
            <person name="Mitros T."/>
            <person name="Ogino H."/>
            <person name="Ohta Y."/>
            <person name="Poliakov A.V."/>
            <person name="Pollet N."/>
            <person name="Robert J."/>
            <person name="Salamov A."/>
            <person name="Sater A.K."/>
            <person name="Schmutz J."/>
            <person name="Terry A."/>
            <person name="Vize P.D."/>
            <person name="Warren W.C."/>
            <person name="Wells D."/>
            <person name="Wills A."/>
            <person name="Wilson R.K."/>
            <person name="Zimmerman L.B."/>
            <person name="Zorn A.M."/>
            <person name="Grainger R."/>
            <person name="Grammer T."/>
            <person name="Khokha M.K."/>
            <person name="Richardson P.M."/>
            <person name="Rokhsar D.S."/>
        </authorList>
    </citation>
    <scope>NUCLEOTIDE SEQUENCE [LARGE SCALE GENOMIC DNA]</scope>
    <source>
        <strain evidence="24">Nigerian</strain>
    </source>
</reference>
<dbReference type="InterPro" id="IPR000014">
    <property type="entry name" value="PAS"/>
</dbReference>
<feature type="compositionally biased region" description="Polar residues" evidence="21">
    <location>
        <begin position="744"/>
        <end position="762"/>
    </location>
</feature>
<dbReference type="PROSITE" id="PS00108">
    <property type="entry name" value="PROTEIN_KINASE_ST"/>
    <property type="match status" value="1"/>
</dbReference>
<evidence type="ECO:0000259" key="22">
    <source>
        <dbReference type="PROSITE" id="PS50011"/>
    </source>
</evidence>
<keyword evidence="10 20" id="KW-0547">Nucleotide-binding</keyword>
<evidence type="ECO:0000313" key="24">
    <source>
        <dbReference type="Ensembl" id="ENSXETP00000084128"/>
    </source>
</evidence>
<dbReference type="FunFam" id="3.30.450.20:FF:000059">
    <property type="entry name" value="PAS domain containing serine/threonine kinase"/>
    <property type="match status" value="1"/>
</dbReference>
<keyword evidence="15" id="KW-0539">Nucleus</keyword>
<dbReference type="GO" id="GO:0005829">
    <property type="term" value="C:cytosol"/>
    <property type="evidence" value="ECO:0000318"/>
    <property type="project" value="GO_Central"/>
</dbReference>
<dbReference type="Ensembl" id="ENSXETT00000083556">
    <property type="protein sequence ID" value="ENSXETP00000084128"/>
    <property type="gene ID" value="ENSXETG00000032412"/>
</dbReference>
<dbReference type="Gene3D" id="3.30.200.20">
    <property type="entry name" value="Phosphorylase Kinase, domain 1"/>
    <property type="match status" value="1"/>
</dbReference>
<proteinExistence type="inferred from homology"/>
<evidence type="ECO:0000256" key="2">
    <source>
        <dbReference type="ARBA" id="ARBA00004496"/>
    </source>
</evidence>
<dbReference type="GeneID" id="100488299"/>
<dbReference type="CTD" id="23178"/>
<sequence>MLSMVDFIFTHMAASVLQQSPSSPLRSLSPLSKSFPQIPCPRQRRHGGREKSRWNTASLTGEDWSSYSLSAATSHILLRSNHESNGIPMDDTNQSLPSCARSSNRAVLTVSTKTSKILMANDKACRLFEYSSPELIGMSLSQLIPASSHRVSEALEDELTESDGFSRVPGEVVEAVRRGGETITLCMWIRRIQNQCLLLLETVQQITATVSFRQDGRILSCDPTCARLYGYMEPEEVLGQHITDLLPTVNIPLQGREIPQNLRCQRLVGVTRDGANFPLSLNLSEASVDTGSHVEEYCASLSILSSINGLITLRPDGSIRGLNGSFSNSLFGYDRTQLLGKNITFLIPGFYHYMRSAGDEPSPLLTPLGETLDTSGSSDMISSNATKEKSSEHDTFHNPLSDGNWLQAPACCILQTSQTPLTRAVNNQEMAVSSAPENDYLQSVPTCCVSPGTPTQDEPWEREKYTRHDLDLESGITPLTHCLRTLSLSKSQSEKKEAHQHINSHQVFPTVEKAFSPVLSPCPSAVGEIHQPPNALGVSPPITVQVTRLPGSPSFLSETTSIPLRNVCSNAHHHGTLLQAEITHNMNETNAARSTPSANNIPVISSPPLCHHNPVIKTASVIHANNAGANNTPSSTLHNNLSLSPVSTVSFSEYIMQSTANTSCSPDKIPTIVDADSCPTSSVLSPLPTELSTENKDSESLVGGVFLYNRNSPTPNLSPCRSVEPDAVNRLSREESSPIPPSQEGESNRYSSETLSQVTSTPVKDDSPHSLQLESADLSHKELQVPFAGGEIREGIFNGSCYHRDGSRLFIQFDVQRTVSAGSYLFNVWVSKDLLQSQRDAIARTRLLLSSFASSSQSLLEQSERSLGELIRNSANAGYCTELQDLQIVGACNGQYALKYQTVSPLGKGAFGFVWSACGRDSAKEEVVVKFIRKDRVLDDCWVQDPELGKVTQEIAILSRVQHPNIIRVVDVFENDTFFQLVMELHGDGLDLFDFIDSQPSLDEPLASYIFRQLVSAVGYLHNQHILHRDIKDENIIIAPDFSIKLVDFGSAAHLHQGTLFSTFCGTTEYCAPEVLLGNPYPGPELEMWSLGVTLYTLIFGENPFCEVDEILEAELNPPFNVSQKLQVLISGLLQRDPEIRMTLDELLRDPWVTQPINLAEYTWEEVYPPASSHKDDDGPGLCPDSYKSEWNEEFQNQPQ</sequence>
<dbReference type="InterPro" id="IPR011009">
    <property type="entry name" value="Kinase-like_dom_sf"/>
</dbReference>
<dbReference type="FunFam" id="1.10.510.10:FF:000351">
    <property type="entry name" value="PAS domain-containing serine/threonine-protein kinase"/>
    <property type="match status" value="1"/>
</dbReference>
<dbReference type="Xenbase" id="XB-GENE-950862">
    <property type="gene designation" value="pask"/>
</dbReference>
<keyword evidence="9" id="KW-0677">Repeat</keyword>
<evidence type="ECO:0000256" key="10">
    <source>
        <dbReference type="ARBA" id="ARBA00022741"/>
    </source>
</evidence>
<dbReference type="Pfam" id="PF13426">
    <property type="entry name" value="PAS_9"/>
    <property type="match status" value="3"/>
</dbReference>
<dbReference type="InterPro" id="IPR000719">
    <property type="entry name" value="Prot_kinase_dom"/>
</dbReference>
<keyword evidence="7" id="KW-0597">Phosphoprotein</keyword>
<evidence type="ECO:0000259" key="23">
    <source>
        <dbReference type="PROSITE" id="PS50112"/>
    </source>
</evidence>
<dbReference type="PANTHER" id="PTHR24346:SF51">
    <property type="entry name" value="PAS DOMAIN-CONTAINING SERINE_THREONINE-PROTEIN KINASE"/>
    <property type="match status" value="1"/>
</dbReference>
<evidence type="ECO:0000256" key="14">
    <source>
        <dbReference type="ARBA" id="ARBA00023121"/>
    </source>
</evidence>
<dbReference type="GeneTree" id="ENSGT00940000159035"/>
<dbReference type="GO" id="GO:0045719">
    <property type="term" value="P:negative regulation of glycogen biosynthetic process"/>
    <property type="evidence" value="ECO:0000318"/>
    <property type="project" value="GO_Central"/>
</dbReference>
<dbReference type="RefSeq" id="XP_031758407.1">
    <property type="nucleotide sequence ID" value="XM_031902547.1"/>
</dbReference>
<feature type="binding site" evidence="20">
    <location>
        <position position="934"/>
    </location>
    <ligand>
        <name>ATP</name>
        <dbReference type="ChEBI" id="CHEBI:30616"/>
    </ligand>
</feature>
<dbReference type="AlphaFoldDB" id="A0A6I8RU92"/>
<dbReference type="OrthoDB" id="10252171at2759"/>
<dbReference type="InterPro" id="IPR017441">
    <property type="entry name" value="Protein_kinase_ATP_BS"/>
</dbReference>
<feature type="region of interest" description="Disordered" evidence="21">
    <location>
        <begin position="728"/>
        <end position="770"/>
    </location>
</feature>
<evidence type="ECO:0000313" key="26">
    <source>
        <dbReference type="RefSeq" id="XP_031758407.1"/>
    </source>
</evidence>
<keyword evidence="5" id="KW-0963">Cytoplasm</keyword>
<dbReference type="GO" id="GO:0008289">
    <property type="term" value="F:lipid binding"/>
    <property type="evidence" value="ECO:0007669"/>
    <property type="project" value="UniProtKB-KW"/>
</dbReference>
<dbReference type="SMART" id="SM00091">
    <property type="entry name" value="PAS"/>
    <property type="match status" value="3"/>
</dbReference>
<accession>A0A6I8RU92</accession>
<feature type="region of interest" description="Disordered" evidence="21">
    <location>
        <begin position="368"/>
        <end position="396"/>
    </location>
</feature>
<evidence type="ECO:0000256" key="7">
    <source>
        <dbReference type="ARBA" id="ARBA00022553"/>
    </source>
</evidence>